<name>A0AAV7DF18_ENGPU</name>
<keyword evidence="2" id="KW-1185">Reference proteome</keyword>
<gene>
    <name evidence="1" type="ORF">GDO81_001623</name>
</gene>
<dbReference type="EMBL" id="WNYA01000001">
    <property type="protein sequence ID" value="KAG8595773.1"/>
    <property type="molecule type" value="Genomic_DNA"/>
</dbReference>
<sequence length="56" mass="5806">MSLIQEFLKYAAFMGGPAEDSPQKATGGLKGAPTYDATADATALDNAIKAKGWCVL</sequence>
<dbReference type="Proteomes" id="UP000824782">
    <property type="component" value="Unassembled WGS sequence"/>
</dbReference>
<accession>A0AAV7DF18</accession>
<evidence type="ECO:0000313" key="2">
    <source>
        <dbReference type="Proteomes" id="UP000824782"/>
    </source>
</evidence>
<protein>
    <submittedName>
        <fullName evidence="1">Uncharacterized protein</fullName>
    </submittedName>
</protein>
<comment type="caution">
    <text evidence="1">The sequence shown here is derived from an EMBL/GenBank/DDBJ whole genome shotgun (WGS) entry which is preliminary data.</text>
</comment>
<organism evidence="1 2">
    <name type="scientific">Engystomops pustulosus</name>
    <name type="common">Tungara frog</name>
    <name type="synonym">Physalaemus pustulosus</name>
    <dbReference type="NCBI Taxonomy" id="76066"/>
    <lineage>
        <taxon>Eukaryota</taxon>
        <taxon>Metazoa</taxon>
        <taxon>Chordata</taxon>
        <taxon>Craniata</taxon>
        <taxon>Vertebrata</taxon>
        <taxon>Euteleostomi</taxon>
        <taxon>Amphibia</taxon>
        <taxon>Batrachia</taxon>
        <taxon>Anura</taxon>
        <taxon>Neobatrachia</taxon>
        <taxon>Hyloidea</taxon>
        <taxon>Leptodactylidae</taxon>
        <taxon>Leiuperinae</taxon>
        <taxon>Engystomops</taxon>
    </lineage>
</organism>
<evidence type="ECO:0000313" key="1">
    <source>
        <dbReference type="EMBL" id="KAG8595773.1"/>
    </source>
</evidence>
<reference evidence="1" key="1">
    <citation type="thesis" date="2020" institute="ProQuest LLC" country="789 East Eisenhower Parkway, Ann Arbor, MI, USA">
        <title>Comparative Genomics and Chromosome Evolution.</title>
        <authorList>
            <person name="Mudd A.B."/>
        </authorList>
    </citation>
    <scope>NUCLEOTIDE SEQUENCE</scope>
    <source>
        <strain evidence="1">237g6f4</strain>
        <tissue evidence="1">Blood</tissue>
    </source>
</reference>
<proteinExistence type="predicted"/>
<dbReference type="AlphaFoldDB" id="A0AAV7DF18"/>